<dbReference type="RefSeq" id="WP_115315453.1">
    <property type="nucleotide sequence ID" value="NZ_LWIF01000001.1"/>
</dbReference>
<dbReference type="EMBL" id="UGTA01000001">
    <property type="protein sequence ID" value="SUB58951.1"/>
    <property type="molecule type" value="Genomic_DNA"/>
</dbReference>
<dbReference type="AlphaFoldDB" id="A0A379C9L4"/>
<evidence type="ECO:0000313" key="3">
    <source>
        <dbReference type="Proteomes" id="UP000255417"/>
    </source>
</evidence>
<reference evidence="2 3" key="1">
    <citation type="submission" date="2018-06" db="EMBL/GenBank/DDBJ databases">
        <authorList>
            <consortium name="Pathogen Informatics"/>
            <person name="Doyle S."/>
        </authorList>
    </citation>
    <scope>NUCLEOTIDE SEQUENCE [LARGE SCALE GENOMIC DNA]</scope>
    <source>
        <strain evidence="2 3">NCTC12872</strain>
    </source>
</reference>
<dbReference type="Gene3D" id="3.10.20.30">
    <property type="match status" value="1"/>
</dbReference>
<name>A0A379C9L4_9PAST</name>
<sequence length="205" mass="22114">MAKIKFYGDLKRFTDNKTLELCVDSFSELMSGLLTQIPGLRQKLSNGFYKVRIGKNKYLTQKQIETDPSAIKLNDNGTIHFTPVVAGAGKNGGIFNIVVGVILVAASWYAGGAAGWSYLGASQFAGATMAFTMGVSMIMSGAVSLLTKPPEMGTEFHDSEKQKSTSFSNLKNITPQGRPIPLLYGTMMTSLVLISQGVETVDEQI</sequence>
<evidence type="ECO:0000256" key="1">
    <source>
        <dbReference type="SAM" id="Phobius"/>
    </source>
</evidence>
<dbReference type="OrthoDB" id="5617695at2"/>
<protein>
    <submittedName>
        <fullName evidence="2">Phage-related protein, tail component</fullName>
    </submittedName>
</protein>
<evidence type="ECO:0000313" key="2">
    <source>
        <dbReference type="EMBL" id="SUB58951.1"/>
    </source>
</evidence>
<accession>A0A379C9L4</accession>
<gene>
    <name evidence="2" type="ORF">NCTC12872_00920</name>
</gene>
<keyword evidence="3" id="KW-1185">Reference proteome</keyword>
<keyword evidence="1" id="KW-0472">Membrane</keyword>
<keyword evidence="1" id="KW-1133">Transmembrane helix</keyword>
<dbReference type="InterPro" id="IPR012675">
    <property type="entry name" value="Beta-grasp_dom_sf"/>
</dbReference>
<proteinExistence type="predicted"/>
<organism evidence="2 3">
    <name type="scientific">Phocoenobacter uteri</name>
    <dbReference type="NCBI Taxonomy" id="146806"/>
    <lineage>
        <taxon>Bacteria</taxon>
        <taxon>Pseudomonadati</taxon>
        <taxon>Pseudomonadota</taxon>
        <taxon>Gammaproteobacteria</taxon>
        <taxon>Pasteurellales</taxon>
        <taxon>Pasteurellaceae</taxon>
        <taxon>Phocoenobacter</taxon>
    </lineage>
</organism>
<dbReference type="Proteomes" id="UP000255417">
    <property type="component" value="Unassembled WGS sequence"/>
</dbReference>
<feature type="transmembrane region" description="Helical" evidence="1">
    <location>
        <begin position="124"/>
        <end position="146"/>
    </location>
</feature>
<keyword evidence="1" id="KW-0812">Transmembrane</keyword>
<feature type="transmembrane region" description="Helical" evidence="1">
    <location>
        <begin position="94"/>
        <end position="118"/>
    </location>
</feature>